<dbReference type="STRING" id="1618578.UV74_C0013G0430"/>
<dbReference type="EMBL" id="LCFQ01000013">
    <property type="protein sequence ID" value="KKS97308.1"/>
    <property type="molecule type" value="Genomic_DNA"/>
</dbReference>
<feature type="transmembrane region" description="Helical" evidence="2">
    <location>
        <begin position="29"/>
        <end position="50"/>
    </location>
</feature>
<feature type="region of interest" description="Disordered" evidence="1">
    <location>
        <begin position="1"/>
        <end position="20"/>
    </location>
</feature>
<organism evidence="3 4">
    <name type="scientific">Candidatus Woesebacteria bacterium GW2011_GWB1_43_14</name>
    <dbReference type="NCBI Taxonomy" id="1618578"/>
    <lineage>
        <taxon>Bacteria</taxon>
        <taxon>Candidatus Woeseibacteriota</taxon>
    </lineage>
</organism>
<keyword evidence="2" id="KW-0472">Membrane</keyword>
<evidence type="ECO:0000313" key="3">
    <source>
        <dbReference type="EMBL" id="KKS97308.1"/>
    </source>
</evidence>
<keyword evidence="2" id="KW-1133">Transmembrane helix</keyword>
<keyword evidence="2" id="KW-0812">Transmembrane</keyword>
<sequence length="153" mass="16143">MEEVQNVPVPPVPQTQGVDGNKNMLKKKAIPFIAGVLVILFGVGTGYALARGGFGGGSGTAIPGAKETETEAGVDDESLFPDLAEGMLKEGGFDGDGTHHLDRGMGEEKNVYLTSTVINLQSFVGKEVQVWGESIASQKAPWLMDVGKIKIKK</sequence>
<comment type="caution">
    <text evidence="3">The sequence shown here is derived from an EMBL/GenBank/DDBJ whole genome shotgun (WGS) entry which is preliminary data.</text>
</comment>
<reference evidence="3 4" key="1">
    <citation type="journal article" date="2015" name="Nature">
        <title>rRNA introns, odd ribosomes, and small enigmatic genomes across a large radiation of phyla.</title>
        <authorList>
            <person name="Brown C.T."/>
            <person name="Hug L.A."/>
            <person name="Thomas B.C."/>
            <person name="Sharon I."/>
            <person name="Castelle C.J."/>
            <person name="Singh A."/>
            <person name="Wilkins M.J."/>
            <person name="Williams K.H."/>
            <person name="Banfield J.F."/>
        </authorList>
    </citation>
    <scope>NUCLEOTIDE SEQUENCE [LARGE SCALE GENOMIC DNA]</scope>
</reference>
<name>A0A0G1GEL5_9BACT</name>
<evidence type="ECO:0000256" key="2">
    <source>
        <dbReference type="SAM" id="Phobius"/>
    </source>
</evidence>
<protein>
    <submittedName>
        <fullName evidence="3">Uncharacterized protein</fullName>
    </submittedName>
</protein>
<dbReference type="Proteomes" id="UP000034090">
    <property type="component" value="Unassembled WGS sequence"/>
</dbReference>
<proteinExistence type="predicted"/>
<accession>A0A0G1GEL5</accession>
<dbReference type="AlphaFoldDB" id="A0A0G1GEL5"/>
<gene>
    <name evidence="3" type="ORF">UV74_C0013G0430</name>
</gene>
<evidence type="ECO:0000256" key="1">
    <source>
        <dbReference type="SAM" id="MobiDB-lite"/>
    </source>
</evidence>
<evidence type="ECO:0000313" key="4">
    <source>
        <dbReference type="Proteomes" id="UP000034090"/>
    </source>
</evidence>